<evidence type="ECO:0000259" key="1">
    <source>
        <dbReference type="Pfam" id="PF10040"/>
    </source>
</evidence>
<gene>
    <name evidence="2" type="ORF">CSA56_16875</name>
</gene>
<protein>
    <recommendedName>
        <fullName evidence="1">CRISPR-associated protein Cas6 C-terminal domain-containing protein</fullName>
    </recommendedName>
</protein>
<sequence>MARVEPTFRLGCTEFAVTNVLAAADRENPWSRYTSYADLIEGARPDQRRIMLQFLTPASFRTGDVDLPLPLPRLVFQHYLKRFREFQEFAFLPDFFETVERCTSIARMEQVRTDTIKTKTMPLAGFIGRITFDISKKAPPELIAQLNLLADFAFFCGTGRKTTVGMGQTVRIQ</sequence>
<dbReference type="AlphaFoldDB" id="A0A2G6KAG3"/>
<dbReference type="InterPro" id="IPR019267">
    <property type="entry name" value="CRISPR-assoc_Cas6_C"/>
</dbReference>
<dbReference type="Gene3D" id="3.30.70.1900">
    <property type="match status" value="1"/>
</dbReference>
<name>A0A2G6KAG3_9BACT</name>
<evidence type="ECO:0000313" key="3">
    <source>
        <dbReference type="Proteomes" id="UP000230821"/>
    </source>
</evidence>
<reference evidence="2 3" key="1">
    <citation type="submission" date="2017-10" db="EMBL/GenBank/DDBJ databases">
        <title>Novel microbial diversity and functional potential in the marine mammal oral microbiome.</title>
        <authorList>
            <person name="Dudek N.K."/>
            <person name="Sun C.L."/>
            <person name="Burstein D."/>
            <person name="Kantor R.S."/>
            <person name="Aliaga Goltsman D.S."/>
            <person name="Bik E.M."/>
            <person name="Thomas B.C."/>
            <person name="Banfield J.F."/>
            <person name="Relman D.A."/>
        </authorList>
    </citation>
    <scope>NUCLEOTIDE SEQUENCE [LARGE SCALE GENOMIC DNA]</scope>
    <source>
        <strain evidence="2">DOLJORAL78_47_16</strain>
    </source>
</reference>
<organism evidence="2 3">
    <name type="scientific">candidate division KSB3 bacterium</name>
    <dbReference type="NCBI Taxonomy" id="2044937"/>
    <lineage>
        <taxon>Bacteria</taxon>
        <taxon>candidate division KSB3</taxon>
    </lineage>
</organism>
<evidence type="ECO:0000313" key="2">
    <source>
        <dbReference type="EMBL" id="PIE31972.1"/>
    </source>
</evidence>
<dbReference type="EMBL" id="PDSK01000122">
    <property type="protein sequence ID" value="PIE31972.1"/>
    <property type="molecule type" value="Genomic_DNA"/>
</dbReference>
<dbReference type="Pfam" id="PF10040">
    <property type="entry name" value="CRISPR_Cas6"/>
    <property type="match status" value="1"/>
</dbReference>
<proteinExistence type="predicted"/>
<comment type="caution">
    <text evidence="2">The sequence shown here is derived from an EMBL/GenBank/DDBJ whole genome shotgun (WGS) entry which is preliminary data.</text>
</comment>
<dbReference type="CDD" id="cd21141">
    <property type="entry name" value="Cas6_III-like"/>
    <property type="match status" value="1"/>
</dbReference>
<dbReference type="Proteomes" id="UP000230821">
    <property type="component" value="Unassembled WGS sequence"/>
</dbReference>
<accession>A0A2G6KAG3</accession>
<feature type="domain" description="CRISPR-associated protein Cas6 C-terminal" evidence="1">
    <location>
        <begin position="52"/>
        <end position="169"/>
    </location>
</feature>